<dbReference type="EMBL" id="CADCWL010000092">
    <property type="protein sequence ID" value="CAA9564045.1"/>
    <property type="molecule type" value="Genomic_DNA"/>
</dbReference>
<organism evidence="1">
    <name type="scientific">uncultured Thermomicrobiales bacterium</name>
    <dbReference type="NCBI Taxonomy" id="1645740"/>
    <lineage>
        <taxon>Bacteria</taxon>
        <taxon>Pseudomonadati</taxon>
        <taxon>Thermomicrobiota</taxon>
        <taxon>Thermomicrobia</taxon>
        <taxon>Thermomicrobiales</taxon>
        <taxon>environmental samples</taxon>
    </lineage>
</organism>
<evidence type="ECO:0000313" key="1">
    <source>
        <dbReference type="EMBL" id="CAA9564045.1"/>
    </source>
</evidence>
<name>A0A6J4V1C2_9BACT</name>
<proteinExistence type="predicted"/>
<sequence>MGGRARFRGRFGAALGLVAIVGLVVALPIAGSGPRDGQKAVSPAAPAAPERGTLWVQDNNLAQAGGITPDFKEMFTTRTEEWARAREFVGVYLLRSTSLRNPENRIDDAFLRDAFLPNLVAWGIDLGVDVVGAGHLQCPGKERVMLEEAEQIDRIERLGGEVRYLSLQSVLSKPSNVCPAYGRDAGYDLRIADIVRYIGFMKGRYPGIQVGLVDAMPAKGWAYEAVYEELVGALRAKGLTLAFLHLDFPMESASAGWANARAAEALVRTRLGVRFGLLYVSKEGGRTSNEAFYANVLAAHDAYRAAGGRPDNLILTSWYPHPTVNLPEDAADDAPFMKLVLDFARLGGTTARAG</sequence>
<dbReference type="AlphaFoldDB" id="A0A6J4V1C2"/>
<evidence type="ECO:0008006" key="2">
    <source>
        <dbReference type="Google" id="ProtNLM"/>
    </source>
</evidence>
<accession>A0A6J4V1C2</accession>
<reference evidence="1" key="1">
    <citation type="submission" date="2020-02" db="EMBL/GenBank/DDBJ databases">
        <authorList>
            <person name="Meier V. D."/>
        </authorList>
    </citation>
    <scope>NUCLEOTIDE SEQUENCE</scope>
    <source>
        <strain evidence="1">AVDCRST_MAG19</strain>
    </source>
</reference>
<gene>
    <name evidence="1" type="ORF">AVDCRST_MAG19-2072</name>
</gene>
<protein>
    <recommendedName>
        <fullName evidence="2">GH26 domain-containing protein</fullName>
    </recommendedName>
</protein>